<keyword evidence="2" id="KW-1185">Reference proteome</keyword>
<dbReference type="AlphaFoldDB" id="A0ABD2B4Q1"/>
<dbReference type="Proteomes" id="UP001607303">
    <property type="component" value="Unassembled WGS sequence"/>
</dbReference>
<dbReference type="EMBL" id="JAYRBN010000100">
    <property type="protein sequence ID" value="KAL2727704.1"/>
    <property type="molecule type" value="Genomic_DNA"/>
</dbReference>
<name>A0ABD2B4Q1_VESMC</name>
<reference evidence="1 2" key="1">
    <citation type="journal article" date="2024" name="Ann. Entomol. Soc. Am.">
        <title>Genomic analyses of the southern and eastern yellowjacket wasps (Hymenoptera: Vespidae) reveal evolutionary signatures of social life.</title>
        <authorList>
            <person name="Catto M.A."/>
            <person name="Caine P.B."/>
            <person name="Orr S.E."/>
            <person name="Hunt B.G."/>
            <person name="Goodisman M.A.D."/>
        </authorList>
    </citation>
    <scope>NUCLEOTIDE SEQUENCE [LARGE SCALE GENOMIC DNA]</scope>
    <source>
        <strain evidence="1">232</strain>
        <tissue evidence="1">Head and thorax</tissue>
    </source>
</reference>
<accession>A0ABD2B4Q1</accession>
<gene>
    <name evidence="1" type="ORF">V1477_016980</name>
</gene>
<protein>
    <submittedName>
        <fullName evidence="1">Uncharacterized protein</fullName>
    </submittedName>
</protein>
<evidence type="ECO:0000313" key="2">
    <source>
        <dbReference type="Proteomes" id="UP001607303"/>
    </source>
</evidence>
<sequence length="155" mass="17684">MLYTLIGQYVTELRANEIICNHVGFLTGQNVSFRWTNMYQARYVTIVVLCWFTVIYGNVVRNEDICGTHNGRRLYLELGEKGILYAKNVSFIKNAPRQQTSRIYATNSSHDQCSLELVTCPSCVIIVTFKNIALSHHCGDGGVMMDNPCRYKDNF</sequence>
<organism evidence="1 2">
    <name type="scientific">Vespula maculifrons</name>
    <name type="common">Eastern yellow jacket</name>
    <name type="synonym">Wasp</name>
    <dbReference type="NCBI Taxonomy" id="7453"/>
    <lineage>
        <taxon>Eukaryota</taxon>
        <taxon>Metazoa</taxon>
        <taxon>Ecdysozoa</taxon>
        <taxon>Arthropoda</taxon>
        <taxon>Hexapoda</taxon>
        <taxon>Insecta</taxon>
        <taxon>Pterygota</taxon>
        <taxon>Neoptera</taxon>
        <taxon>Endopterygota</taxon>
        <taxon>Hymenoptera</taxon>
        <taxon>Apocrita</taxon>
        <taxon>Aculeata</taxon>
        <taxon>Vespoidea</taxon>
        <taxon>Vespidae</taxon>
        <taxon>Vespinae</taxon>
        <taxon>Vespula</taxon>
    </lineage>
</organism>
<comment type="caution">
    <text evidence="1">The sequence shown here is derived from an EMBL/GenBank/DDBJ whole genome shotgun (WGS) entry which is preliminary data.</text>
</comment>
<evidence type="ECO:0000313" key="1">
    <source>
        <dbReference type="EMBL" id="KAL2727704.1"/>
    </source>
</evidence>
<proteinExistence type="predicted"/>